<dbReference type="Proteomes" id="UP000192674">
    <property type="component" value="Unassembled WGS sequence"/>
</dbReference>
<evidence type="ECO:0000313" key="2">
    <source>
        <dbReference type="EMBL" id="SMD16360.1"/>
    </source>
</evidence>
<gene>
    <name evidence="2" type="ORF">SAMN05661093_05486</name>
</gene>
<evidence type="ECO:0000256" key="1">
    <source>
        <dbReference type="SAM" id="Phobius"/>
    </source>
</evidence>
<organism evidence="2 3">
    <name type="scientific">Kibdelosporangium aridum</name>
    <dbReference type="NCBI Taxonomy" id="2030"/>
    <lineage>
        <taxon>Bacteria</taxon>
        <taxon>Bacillati</taxon>
        <taxon>Actinomycetota</taxon>
        <taxon>Actinomycetes</taxon>
        <taxon>Pseudonocardiales</taxon>
        <taxon>Pseudonocardiaceae</taxon>
        <taxon>Kibdelosporangium</taxon>
    </lineage>
</organism>
<name>A0A1W2F344_KIBAR</name>
<evidence type="ECO:0000313" key="3">
    <source>
        <dbReference type="Proteomes" id="UP000192674"/>
    </source>
</evidence>
<dbReference type="EMBL" id="FWXV01000004">
    <property type="protein sequence ID" value="SMD16360.1"/>
    <property type="molecule type" value="Genomic_DNA"/>
</dbReference>
<keyword evidence="1" id="KW-1133">Transmembrane helix</keyword>
<reference evidence="2 3" key="1">
    <citation type="submission" date="2017-04" db="EMBL/GenBank/DDBJ databases">
        <authorList>
            <person name="Afonso C.L."/>
            <person name="Miller P.J."/>
            <person name="Scott M.A."/>
            <person name="Spackman E."/>
            <person name="Goraichik I."/>
            <person name="Dimitrov K.M."/>
            <person name="Suarez D.L."/>
            <person name="Swayne D.E."/>
        </authorList>
    </citation>
    <scope>NUCLEOTIDE SEQUENCE [LARGE SCALE GENOMIC DNA]</scope>
    <source>
        <strain evidence="2 3">DSM 43828</strain>
    </source>
</reference>
<sequence>MGLMGCLAVLGALFALIVAVDSLQKATAGGQTHGFAVVILLAWTTAAVRLFRADLYVSTEGIRKRTLLRQRTWAWAAIQDFTIKPMAGLRLLGGYAIWIRLHDGSEIETSVHYAESLPEVRGMFMSEAEAHEILRQLQGALARSRAAAQAR</sequence>
<proteinExistence type="predicted"/>
<keyword evidence="1" id="KW-0812">Transmembrane</keyword>
<dbReference type="AlphaFoldDB" id="A0A1W2F344"/>
<accession>A0A1W2F344</accession>
<feature type="transmembrane region" description="Helical" evidence="1">
    <location>
        <begin position="32"/>
        <end position="51"/>
    </location>
</feature>
<protein>
    <submittedName>
        <fullName evidence="2">Uncharacterized protein</fullName>
    </submittedName>
</protein>
<keyword evidence="3" id="KW-1185">Reference proteome</keyword>
<keyword evidence="1" id="KW-0472">Membrane</keyword>